<name>A0ABZ0RN04_9BACT</name>
<dbReference type="Pfam" id="PF05742">
    <property type="entry name" value="TANGO2"/>
    <property type="match status" value="1"/>
</dbReference>
<proteinExistence type="predicted"/>
<dbReference type="EMBL" id="CP138858">
    <property type="protein sequence ID" value="WPJ96370.1"/>
    <property type="molecule type" value="Genomic_DNA"/>
</dbReference>
<sequence>MCTLSWWLAESERGIVFNRDELRTRARGEAPRVVEFAGAARILMPRDPDAGGTWLGVNDSGLIVALLNNYPFHSPNSPGQISRGQLVVDLLRHARSAAECMSTLQELNTSVYQGFLLFALGRHDGPLAREWDGQQLQPLKLEGEGGLHVLTSSSYRQQECEAFRVDLFAGQSRERALLKEKHGAFHPADPALGPLMVRDDAATDSVTEIVIGKNYAHMWFHSVDGNPPVLSEPSQHRLAMQ</sequence>
<protein>
    <submittedName>
        <fullName evidence="1">NRDE family protein</fullName>
    </submittedName>
</protein>
<keyword evidence="2" id="KW-1185">Reference proteome</keyword>
<dbReference type="Proteomes" id="UP001324993">
    <property type="component" value="Chromosome"/>
</dbReference>
<evidence type="ECO:0000313" key="2">
    <source>
        <dbReference type="Proteomes" id="UP001324993"/>
    </source>
</evidence>
<accession>A0ABZ0RN04</accession>
<reference evidence="1 2" key="1">
    <citation type="submission" date="2023-11" db="EMBL/GenBank/DDBJ databases">
        <title>Coraliomargarita sp. nov., isolated from marine algae.</title>
        <authorList>
            <person name="Lee J.K."/>
            <person name="Baek J.H."/>
            <person name="Kim J.M."/>
            <person name="Choi D.G."/>
            <person name="Jeon C.O."/>
        </authorList>
    </citation>
    <scope>NUCLEOTIDE SEQUENCE [LARGE SCALE GENOMIC DNA]</scope>
    <source>
        <strain evidence="1 2">J2-16</strain>
    </source>
</reference>
<organism evidence="1 2">
    <name type="scientific">Coraliomargarita algicola</name>
    <dbReference type="NCBI Taxonomy" id="3092156"/>
    <lineage>
        <taxon>Bacteria</taxon>
        <taxon>Pseudomonadati</taxon>
        <taxon>Verrucomicrobiota</taxon>
        <taxon>Opitutia</taxon>
        <taxon>Puniceicoccales</taxon>
        <taxon>Coraliomargaritaceae</taxon>
        <taxon>Coraliomargarita</taxon>
    </lineage>
</organism>
<gene>
    <name evidence="1" type="ORF">SH580_01475</name>
</gene>
<evidence type="ECO:0000313" key="1">
    <source>
        <dbReference type="EMBL" id="WPJ96370.1"/>
    </source>
</evidence>
<dbReference type="Gene3D" id="3.60.60.10">
    <property type="entry name" value="Penicillin V Acylase, Chain A"/>
    <property type="match status" value="1"/>
</dbReference>
<dbReference type="InterPro" id="IPR008551">
    <property type="entry name" value="TANGO2"/>
</dbReference>
<dbReference type="RefSeq" id="WP_319833229.1">
    <property type="nucleotide sequence ID" value="NZ_CP138858.1"/>
</dbReference>
<dbReference type="PANTHER" id="PTHR17985:SF8">
    <property type="entry name" value="TRANSPORT AND GOLGI ORGANIZATION PROTEIN 2 HOMOLOG"/>
    <property type="match status" value="1"/>
</dbReference>
<dbReference type="PANTHER" id="PTHR17985">
    <property type="entry name" value="SER/THR-RICH PROTEIN T10 IN DGCR REGION"/>
    <property type="match status" value="1"/>
</dbReference>